<feature type="domain" description="DUF4806" evidence="2">
    <location>
        <begin position="286"/>
        <end position="365"/>
    </location>
</feature>
<reference evidence="4" key="1">
    <citation type="submission" date="2025-08" db="UniProtKB">
        <authorList>
            <consortium name="RefSeq"/>
        </authorList>
    </citation>
    <scope>IDENTIFICATION</scope>
    <source>
        <tissue evidence="4">Thorax and Abdomen</tissue>
    </source>
</reference>
<evidence type="ECO:0000256" key="1">
    <source>
        <dbReference type="SAM" id="MobiDB-lite"/>
    </source>
</evidence>
<feature type="compositionally biased region" description="Polar residues" evidence="1">
    <location>
        <begin position="164"/>
        <end position="182"/>
    </location>
</feature>
<dbReference type="RefSeq" id="XP_046598785.1">
    <property type="nucleotide sequence ID" value="XM_046742829.1"/>
</dbReference>
<evidence type="ECO:0000313" key="3">
    <source>
        <dbReference type="Proteomes" id="UP000829291"/>
    </source>
</evidence>
<feature type="compositionally biased region" description="Acidic residues" evidence="1">
    <location>
        <begin position="110"/>
        <end position="119"/>
    </location>
</feature>
<dbReference type="PANTHER" id="PTHR34153">
    <property type="entry name" value="SI:CH211-262H13.3-RELATED-RELATED"/>
    <property type="match status" value="1"/>
</dbReference>
<protein>
    <submittedName>
        <fullName evidence="4">Uncharacterized protein LOC124294981</fullName>
    </submittedName>
</protein>
<keyword evidence="3" id="KW-1185">Reference proteome</keyword>
<organism evidence="3 4">
    <name type="scientific">Neodiprion lecontei</name>
    <name type="common">Redheaded pine sawfly</name>
    <dbReference type="NCBI Taxonomy" id="441921"/>
    <lineage>
        <taxon>Eukaryota</taxon>
        <taxon>Metazoa</taxon>
        <taxon>Ecdysozoa</taxon>
        <taxon>Arthropoda</taxon>
        <taxon>Hexapoda</taxon>
        <taxon>Insecta</taxon>
        <taxon>Pterygota</taxon>
        <taxon>Neoptera</taxon>
        <taxon>Endopterygota</taxon>
        <taxon>Hymenoptera</taxon>
        <taxon>Tenthredinoidea</taxon>
        <taxon>Diprionidae</taxon>
        <taxon>Diprioninae</taxon>
        <taxon>Neodiprion</taxon>
    </lineage>
</organism>
<feature type="compositionally biased region" description="Basic residues" evidence="1">
    <location>
        <begin position="129"/>
        <end position="147"/>
    </location>
</feature>
<dbReference type="GeneID" id="124294981"/>
<evidence type="ECO:0000313" key="4">
    <source>
        <dbReference type="RefSeq" id="XP_046598785.1"/>
    </source>
</evidence>
<accession>A0ABM3GET1</accession>
<proteinExistence type="predicted"/>
<dbReference type="Proteomes" id="UP000829291">
    <property type="component" value="Chromosome 6"/>
</dbReference>
<gene>
    <name evidence="4" type="primary">LOC124294981</name>
</gene>
<feature type="region of interest" description="Disordered" evidence="1">
    <location>
        <begin position="100"/>
        <end position="182"/>
    </location>
</feature>
<dbReference type="InterPro" id="IPR032071">
    <property type="entry name" value="DUF4806"/>
</dbReference>
<evidence type="ECO:0000259" key="2">
    <source>
        <dbReference type="Pfam" id="PF16064"/>
    </source>
</evidence>
<dbReference type="Pfam" id="PF16064">
    <property type="entry name" value="DUF4806"/>
    <property type="match status" value="1"/>
</dbReference>
<dbReference type="PANTHER" id="PTHR34153:SF2">
    <property type="entry name" value="SI:CH211-262H13.3-RELATED"/>
    <property type="match status" value="1"/>
</dbReference>
<name>A0ABM3GET1_NEOLC</name>
<sequence>MYAIVEFVVGEKRECALVPVLWLVDNNTICYWPRTKNEEHFLKLVKSKAIYQKTWPKYPVHNVLHTGESFDALQRTMTHIIEHGTSEEDGTVYTISKKSTGHCYERESQSNDEDEEGNDEAVVRENISKKRKHTKKSKKSKKKKVKRQRETSSDTADDTSSVDENSPPTHHPTSNPRQNFNISNASPVIVSVNETARPSAHSLTRSVTEYDLSTSQTLASISNLVAEAATVVASRNPLRPIDEKALQYLERIKSCVDQNQLMLRKIISRQQATNVDSVQRPEVFPTLPIETMEEFANLEELLKSNEHRIYLTQKLSSIGGTSGRQCVLAVLKSLLTNELAMQFNWAGRDKIAFQKTLVMQVIYDAVKATFHGKELVSDIKEANIAAAVKDWLKLARSRYSYVPKRRLQ</sequence>